<dbReference type="EMBL" id="JBDXSU010000044">
    <property type="protein sequence ID" value="MFB5193159.1"/>
    <property type="molecule type" value="Genomic_DNA"/>
</dbReference>
<sequence>MQLALDLPKLDRTKTRQAVRAYFAVYRKYKLLLEMDVLPLPQKLDALPGYANAIDPDVIRGGFLGSREPKGESNESPRERKMNFFVRDVEYKVGLLPQYQAAIIRKLYMGKDPLPTDQEVYNDLYDERWYVSERYYYEQKAEAMMTLAYAFRIEQYAE</sequence>
<gene>
    <name evidence="1" type="ORF">KKP3000_003105</name>
</gene>
<proteinExistence type="predicted"/>
<protein>
    <recommendedName>
        <fullName evidence="3">ArpU family transcriptional regulator</fullName>
    </recommendedName>
</protein>
<organism evidence="1 2">
    <name type="scientific">Alicyclobacillus fastidiosus</name>
    <dbReference type="NCBI Taxonomy" id="392011"/>
    <lineage>
        <taxon>Bacteria</taxon>
        <taxon>Bacillati</taxon>
        <taxon>Bacillota</taxon>
        <taxon>Bacilli</taxon>
        <taxon>Bacillales</taxon>
        <taxon>Alicyclobacillaceae</taxon>
        <taxon>Alicyclobacillus</taxon>
    </lineage>
</organism>
<name>A0ABV5ALL9_9BACL</name>
<evidence type="ECO:0008006" key="3">
    <source>
        <dbReference type="Google" id="ProtNLM"/>
    </source>
</evidence>
<reference evidence="1 2" key="1">
    <citation type="journal article" date="2024" name="Int. J. Mol. Sci.">
        <title>Exploration of Alicyclobacillus spp. Genome in Search of Antibiotic Resistance.</title>
        <authorList>
            <person name="Bucka-Kolendo J."/>
            <person name="Kiousi D.E."/>
            <person name="Dekowska A."/>
            <person name="Mikolajczuk-Szczyrba A."/>
            <person name="Karadedos D.M."/>
            <person name="Michael P."/>
            <person name="Galanis A."/>
            <person name="Sokolowska B."/>
        </authorList>
    </citation>
    <scope>NUCLEOTIDE SEQUENCE [LARGE SCALE GENOMIC DNA]</scope>
    <source>
        <strain evidence="1 2">KKP 3000</strain>
    </source>
</reference>
<dbReference type="Proteomes" id="UP001579974">
    <property type="component" value="Unassembled WGS sequence"/>
</dbReference>
<keyword evidence="2" id="KW-1185">Reference proteome</keyword>
<dbReference type="RefSeq" id="WP_275473480.1">
    <property type="nucleotide sequence ID" value="NZ_CP162940.1"/>
</dbReference>
<accession>A0ABV5ALL9</accession>
<evidence type="ECO:0000313" key="1">
    <source>
        <dbReference type="EMBL" id="MFB5193159.1"/>
    </source>
</evidence>
<comment type="caution">
    <text evidence="1">The sequence shown here is derived from an EMBL/GenBank/DDBJ whole genome shotgun (WGS) entry which is preliminary data.</text>
</comment>
<evidence type="ECO:0000313" key="2">
    <source>
        <dbReference type="Proteomes" id="UP001579974"/>
    </source>
</evidence>